<comment type="caution">
    <text evidence="4">The sequence shown here is derived from an EMBL/GenBank/DDBJ whole genome shotgun (WGS) entry which is preliminary data.</text>
</comment>
<proteinExistence type="predicted"/>
<dbReference type="SMART" id="SM00028">
    <property type="entry name" value="TPR"/>
    <property type="match status" value="4"/>
</dbReference>
<dbReference type="PANTHER" id="PTHR16305:SF28">
    <property type="entry name" value="GUANYLATE CYCLASE DOMAIN-CONTAINING PROTEIN"/>
    <property type="match status" value="1"/>
</dbReference>
<accession>A0A1E5XWE8</accession>
<dbReference type="GO" id="GO:0035556">
    <property type="term" value="P:intracellular signal transduction"/>
    <property type="evidence" value="ECO:0007669"/>
    <property type="project" value="InterPro"/>
</dbReference>
<dbReference type="SUPFAM" id="SSF52540">
    <property type="entry name" value="P-loop containing nucleoside triphosphate hydrolases"/>
    <property type="match status" value="1"/>
</dbReference>
<dbReference type="Pfam" id="PF13191">
    <property type="entry name" value="AAA_16"/>
    <property type="match status" value="1"/>
</dbReference>
<dbReference type="InterPro" id="IPR001054">
    <property type="entry name" value="A/G_cyclase"/>
</dbReference>
<feature type="domain" description="Guanylate cyclase" evidence="3">
    <location>
        <begin position="39"/>
        <end position="171"/>
    </location>
</feature>
<dbReference type="AlphaFoldDB" id="A0A1E5XWE8"/>
<dbReference type="InterPro" id="IPR026000">
    <property type="entry name" value="Apc5_dom"/>
</dbReference>
<sequence>MQTCLKCGFSNPDAAKFCANCGNALEVARPVEGERRFATVLFADVARSTTIAEQMDPEDWAGIMNGAFAFMNAAVSHYGGTVSRLMGDAVLALFGAPIAHEDDAERAVRAALEMQDAAMRYAGGIKQQHGVDFDLRVGINTGMAVLAFVGDAIRTEYTALGDAANIAARLQSAAEPGTVLISADTYKLVHALFDFRPRGRIEMKGKSEAVECYEVAGIKAVPEATRGLEGLSSPLVGRDREIGLLRDRLSDLTMGIGSVVAVIGEAGLGKSRLIAELKHLRDALPEPRPIWRESRAISYGQSVPYYPWRQLGRVIVGADDMDAAPAVRDKIAAWVERLGLKSSDIPFYETMIAVEGDQSRMALRAMSGETVVNGVAAAIVNAIKTVMHADSGMTPYVMVMDDLHWSDSATLELIAQVATLAAFEPIMLVTILRPDRKAASWQLLDRLQGSLGSSFSRIDLEPLDAAGSSELLGNLLHIEDLPESIRAQILERSEGNPFYLEEVLRSLIDGGQVVREDEHWRATRAILEATIPDTLAGVLSARIDRLPDTTKRVAQTAAVIGRVFQHRVLESVLQSGPALERIEHIEPHLATLSYEQLVREKARDPEREYIFKHALTCEAAYDLLLRSRRRDLHARCGSALELLFAERREEFAAMLAHHFEEAGDLERTLQYARVAADNARRVYAVREELEHRDRILSTLEKMPSAMPADLIDAILEWAWVRNRRGQYEGMLEKIEQAVQIARELGDKRRLGLALSWMGNVHMVTGFPSRGFPYLEQAQLLATETGDDQVLLLPLFIATWSLVERDARSGEEKLAEVIEMARKQDAPDILGHALTYRAIALARLGQFEEANTLVEEALALIPTIGSPVKRADVHIGASMAYYDMGEIERGLEHAHIGADLAMSANGLECACAGYFGVGRGELDKRNIDDALAQFRRSLKLADAVGMDYYINLIRAGVAEAEFEQGSMDSIEKLRGAIDSARSTDDDFVVAALAMPFSRALLRLKRASEARETISSAIGYFRRMDLKPYLANALSVLGDVADALGEPEAAAEAREEAASLRDEIKLPLPAAPLPHIIQA</sequence>
<protein>
    <recommendedName>
        <fullName evidence="3">Guanylate cyclase domain-containing protein</fullName>
    </recommendedName>
</protein>
<dbReference type="Gene3D" id="1.25.40.10">
    <property type="entry name" value="Tetratricopeptide repeat domain"/>
    <property type="match status" value="3"/>
</dbReference>
<dbReference type="GO" id="GO:0004016">
    <property type="term" value="F:adenylate cyclase activity"/>
    <property type="evidence" value="ECO:0007669"/>
    <property type="project" value="TreeGrafter"/>
</dbReference>
<evidence type="ECO:0000256" key="2">
    <source>
        <dbReference type="ARBA" id="ARBA00022840"/>
    </source>
</evidence>
<dbReference type="InterPro" id="IPR041664">
    <property type="entry name" value="AAA_16"/>
</dbReference>
<evidence type="ECO:0000313" key="4">
    <source>
        <dbReference type="EMBL" id="OEO32910.1"/>
    </source>
</evidence>
<organism evidence="4 5">
    <name type="scientific">Devosia insulae DS-56</name>
    <dbReference type="NCBI Taxonomy" id="1116389"/>
    <lineage>
        <taxon>Bacteria</taxon>
        <taxon>Pseudomonadati</taxon>
        <taxon>Pseudomonadota</taxon>
        <taxon>Alphaproteobacteria</taxon>
        <taxon>Hyphomicrobiales</taxon>
        <taxon>Devosiaceae</taxon>
        <taxon>Devosia</taxon>
    </lineage>
</organism>
<dbReference type="PANTHER" id="PTHR16305">
    <property type="entry name" value="TESTICULAR SOLUBLE ADENYLYL CYCLASE"/>
    <property type="match status" value="1"/>
</dbReference>
<dbReference type="GO" id="GO:0005524">
    <property type="term" value="F:ATP binding"/>
    <property type="evidence" value="ECO:0007669"/>
    <property type="project" value="UniProtKB-KW"/>
</dbReference>
<dbReference type="GO" id="GO:0005737">
    <property type="term" value="C:cytoplasm"/>
    <property type="evidence" value="ECO:0007669"/>
    <property type="project" value="TreeGrafter"/>
</dbReference>
<dbReference type="SUPFAM" id="SSF48452">
    <property type="entry name" value="TPR-like"/>
    <property type="match status" value="2"/>
</dbReference>
<dbReference type="InterPro" id="IPR019734">
    <property type="entry name" value="TPR_rpt"/>
</dbReference>
<dbReference type="Pfam" id="PF00211">
    <property type="entry name" value="Guanylate_cyc"/>
    <property type="match status" value="1"/>
</dbReference>
<name>A0A1E5XWE8_9HYPH</name>
<evidence type="ECO:0000313" key="5">
    <source>
        <dbReference type="Proteomes" id="UP000095463"/>
    </source>
</evidence>
<dbReference type="RefSeq" id="WP_069907875.1">
    <property type="nucleotide sequence ID" value="NZ_LAJE02000044.1"/>
</dbReference>
<dbReference type="GO" id="GO:0009190">
    <property type="term" value="P:cyclic nucleotide biosynthetic process"/>
    <property type="evidence" value="ECO:0007669"/>
    <property type="project" value="InterPro"/>
</dbReference>
<keyword evidence="5" id="KW-1185">Reference proteome</keyword>
<dbReference type="PROSITE" id="PS50125">
    <property type="entry name" value="GUANYLATE_CYCLASE_2"/>
    <property type="match status" value="1"/>
</dbReference>
<dbReference type="CDD" id="cd07302">
    <property type="entry name" value="CHD"/>
    <property type="match status" value="1"/>
</dbReference>
<dbReference type="InterPro" id="IPR011990">
    <property type="entry name" value="TPR-like_helical_dom_sf"/>
</dbReference>
<keyword evidence="2" id="KW-0067">ATP-binding</keyword>
<reference evidence="4 5" key="1">
    <citation type="journal article" date="2015" name="Genome Announc.">
        <title>Genome Assemblies of Three Soil-Associated Devosia species: D. insulae, D. limi, and D. soli.</title>
        <authorList>
            <person name="Hassan Y.I."/>
            <person name="Lepp D."/>
            <person name="Zhou T."/>
        </authorList>
    </citation>
    <scope>NUCLEOTIDE SEQUENCE [LARGE SCALE GENOMIC DNA]</scope>
    <source>
        <strain evidence="4 5">DS-56</strain>
    </source>
</reference>
<dbReference type="Gene3D" id="3.30.70.1230">
    <property type="entry name" value="Nucleotide cyclase"/>
    <property type="match status" value="1"/>
</dbReference>
<dbReference type="SMART" id="SM00044">
    <property type="entry name" value="CYCc"/>
    <property type="match status" value="1"/>
</dbReference>
<dbReference type="EMBL" id="LAJE02000044">
    <property type="protein sequence ID" value="OEO32910.1"/>
    <property type="molecule type" value="Genomic_DNA"/>
</dbReference>
<evidence type="ECO:0000256" key="1">
    <source>
        <dbReference type="ARBA" id="ARBA00022741"/>
    </source>
</evidence>
<dbReference type="InterPro" id="IPR029787">
    <property type="entry name" value="Nucleotide_cyclase"/>
</dbReference>
<dbReference type="SUPFAM" id="SSF55073">
    <property type="entry name" value="Nucleotide cyclase"/>
    <property type="match status" value="1"/>
</dbReference>
<dbReference type="Pfam" id="PF12862">
    <property type="entry name" value="ANAPC5"/>
    <property type="match status" value="1"/>
</dbReference>
<keyword evidence="1" id="KW-0547">Nucleotide-binding</keyword>
<evidence type="ECO:0000259" key="3">
    <source>
        <dbReference type="PROSITE" id="PS50125"/>
    </source>
</evidence>
<dbReference type="InterPro" id="IPR027417">
    <property type="entry name" value="P-loop_NTPase"/>
</dbReference>
<gene>
    <name evidence="4" type="ORF">VW23_008830</name>
</gene>
<dbReference type="Proteomes" id="UP000095463">
    <property type="component" value="Unassembled WGS sequence"/>
</dbReference>